<keyword evidence="5" id="KW-1185">Reference proteome</keyword>
<sequence>MSHDDFAFEPVKGLPERPPEHEHILWQGRPDTWALAVEAYKINWITAYFAVVIGWRASVGALEGGAAGAFAFGLPYTILWGLAVSVLLLMAWVQARSTVYTITTARVAMRIGAALTVTLNLPFRQIANADLKLRKNGVGSIALETLGETQFSYLILWPHLRPGHVRVTKPALRCIPDAEKVAGILAEAAESRVSQPVVARNSDKTAPQGDLVAAE</sequence>
<dbReference type="AlphaFoldDB" id="A0A3B0MST7"/>
<evidence type="ECO:0000313" key="5">
    <source>
        <dbReference type="Proteomes" id="UP000272908"/>
    </source>
</evidence>
<dbReference type="EMBL" id="UIHC01000012">
    <property type="protein sequence ID" value="SUZ31894.1"/>
    <property type="molecule type" value="Genomic_DNA"/>
</dbReference>
<dbReference type="Proteomes" id="UP000272908">
    <property type="component" value="Unassembled WGS sequence"/>
</dbReference>
<keyword evidence="2" id="KW-0472">Membrane</keyword>
<evidence type="ECO:0000256" key="1">
    <source>
        <dbReference type="SAM" id="MobiDB-lite"/>
    </source>
</evidence>
<reference evidence="5" key="1">
    <citation type="submission" date="2018-08" db="EMBL/GenBank/DDBJ databases">
        <authorList>
            <person name="Rodrigo-Torres L."/>
            <person name="Arahal R. D."/>
            <person name="Lucena T."/>
        </authorList>
    </citation>
    <scope>NUCLEOTIDE SEQUENCE [LARGE SCALE GENOMIC DNA]</scope>
    <source>
        <strain evidence="5">CECT 7235</strain>
    </source>
</reference>
<dbReference type="NCBIfam" id="NF040894">
    <property type="entry name" value="puhB_PGC"/>
    <property type="match status" value="1"/>
</dbReference>
<feature type="transmembrane region" description="Helical" evidence="2">
    <location>
        <begin position="69"/>
        <end position="93"/>
    </location>
</feature>
<proteinExistence type="predicted"/>
<keyword evidence="2" id="KW-0812">Transmembrane</keyword>
<accession>A0A3B0MST7</accession>
<dbReference type="InterPro" id="IPR054839">
    <property type="entry name" value="puhB_PGC"/>
</dbReference>
<name>A0A3B0MST7_9RHOB</name>
<evidence type="ECO:0000313" key="4">
    <source>
        <dbReference type="EMBL" id="SUZ31894.1"/>
    </source>
</evidence>
<organism evidence="4 5">
    <name type="scientific">Roseinatronobacter ekhonensis</name>
    <dbReference type="NCBI Taxonomy" id="254356"/>
    <lineage>
        <taxon>Bacteria</taxon>
        <taxon>Pseudomonadati</taxon>
        <taxon>Pseudomonadota</taxon>
        <taxon>Alphaproteobacteria</taxon>
        <taxon>Rhodobacterales</taxon>
        <taxon>Paracoccaceae</taxon>
        <taxon>Roseinatronobacter</taxon>
    </lineage>
</organism>
<feature type="transmembrane region" description="Helical" evidence="2">
    <location>
        <begin position="42"/>
        <end position="62"/>
    </location>
</feature>
<dbReference type="InterPro" id="IPR005182">
    <property type="entry name" value="YdbS-like_PH"/>
</dbReference>
<evidence type="ECO:0000256" key="2">
    <source>
        <dbReference type="SAM" id="Phobius"/>
    </source>
</evidence>
<feature type="domain" description="YdbS-like PH" evidence="3">
    <location>
        <begin position="96"/>
        <end position="183"/>
    </location>
</feature>
<keyword evidence="2" id="KW-1133">Transmembrane helix</keyword>
<feature type="region of interest" description="Disordered" evidence="1">
    <location>
        <begin position="193"/>
        <end position="215"/>
    </location>
</feature>
<protein>
    <recommendedName>
        <fullName evidence="3">YdbS-like PH domain-containing protein</fullName>
    </recommendedName>
</protein>
<dbReference type="Pfam" id="PF03703">
    <property type="entry name" value="bPH_2"/>
    <property type="match status" value="1"/>
</dbReference>
<evidence type="ECO:0000259" key="3">
    <source>
        <dbReference type="Pfam" id="PF03703"/>
    </source>
</evidence>
<dbReference type="OrthoDB" id="7345733at2"/>
<gene>
    <name evidence="4" type="ORF">ROE7235_01645</name>
</gene>
<dbReference type="RefSeq" id="WP_121094455.1">
    <property type="nucleotide sequence ID" value="NZ_UIHC01000012.1"/>
</dbReference>